<evidence type="ECO:0000313" key="2">
    <source>
        <dbReference type="Proteomes" id="UP000015106"/>
    </source>
</evidence>
<dbReference type="Gramene" id="TuG1812G0400001041.01.T03">
    <property type="protein sequence ID" value="TuG1812G0400001041.01.T03"/>
    <property type="gene ID" value="TuG1812G0400001041.01"/>
</dbReference>
<sequence>MALPSHPSVKGGRPRRTAAFFLPPALAPQLKPNIHHHCRWFGSATVVKHLLCRARLKHKRHQQHQRPTLATPQTRDSAQAWCEWFLSSALSAQTLLCLWFTSRQVSL</sequence>
<reference evidence="1" key="2">
    <citation type="submission" date="2018-03" db="EMBL/GenBank/DDBJ databases">
        <title>The Triticum urartu genome reveals the dynamic nature of wheat genome evolution.</title>
        <authorList>
            <person name="Ling H."/>
            <person name="Ma B."/>
            <person name="Shi X."/>
            <person name="Liu H."/>
            <person name="Dong L."/>
            <person name="Sun H."/>
            <person name="Cao Y."/>
            <person name="Gao Q."/>
            <person name="Zheng S."/>
            <person name="Li Y."/>
            <person name="Yu Y."/>
            <person name="Du H."/>
            <person name="Qi M."/>
            <person name="Li Y."/>
            <person name="Yu H."/>
            <person name="Cui Y."/>
            <person name="Wang N."/>
            <person name="Chen C."/>
            <person name="Wu H."/>
            <person name="Zhao Y."/>
            <person name="Zhang J."/>
            <person name="Li Y."/>
            <person name="Zhou W."/>
            <person name="Zhang B."/>
            <person name="Hu W."/>
            <person name="Eijk M."/>
            <person name="Tang J."/>
            <person name="Witsenboer H."/>
            <person name="Zhao S."/>
            <person name="Li Z."/>
            <person name="Zhang A."/>
            <person name="Wang D."/>
            <person name="Liang C."/>
        </authorList>
    </citation>
    <scope>NUCLEOTIDE SEQUENCE [LARGE SCALE GENOMIC DNA]</scope>
    <source>
        <strain evidence="1">cv. G1812</strain>
    </source>
</reference>
<dbReference type="AlphaFoldDB" id="A0A8R7U482"/>
<dbReference type="Proteomes" id="UP000015106">
    <property type="component" value="Chromosome 4"/>
</dbReference>
<dbReference type="EnsemblPlants" id="TuG1812G0400001041.01.T03">
    <property type="protein sequence ID" value="TuG1812G0400001041.01.T03"/>
    <property type="gene ID" value="TuG1812G0400001041.01"/>
</dbReference>
<name>A0A8R7U482_TRIUA</name>
<keyword evidence="2" id="KW-1185">Reference proteome</keyword>
<reference evidence="1" key="3">
    <citation type="submission" date="2022-06" db="UniProtKB">
        <authorList>
            <consortium name="EnsemblPlants"/>
        </authorList>
    </citation>
    <scope>IDENTIFICATION</scope>
</reference>
<evidence type="ECO:0000313" key="1">
    <source>
        <dbReference type="EnsemblPlants" id="TuG1812G0400001041.01.T03"/>
    </source>
</evidence>
<proteinExistence type="predicted"/>
<reference evidence="2" key="1">
    <citation type="journal article" date="2013" name="Nature">
        <title>Draft genome of the wheat A-genome progenitor Triticum urartu.</title>
        <authorList>
            <person name="Ling H.Q."/>
            <person name="Zhao S."/>
            <person name="Liu D."/>
            <person name="Wang J."/>
            <person name="Sun H."/>
            <person name="Zhang C."/>
            <person name="Fan H."/>
            <person name="Li D."/>
            <person name="Dong L."/>
            <person name="Tao Y."/>
            <person name="Gao C."/>
            <person name="Wu H."/>
            <person name="Li Y."/>
            <person name="Cui Y."/>
            <person name="Guo X."/>
            <person name="Zheng S."/>
            <person name="Wang B."/>
            <person name="Yu K."/>
            <person name="Liang Q."/>
            <person name="Yang W."/>
            <person name="Lou X."/>
            <person name="Chen J."/>
            <person name="Feng M."/>
            <person name="Jian J."/>
            <person name="Zhang X."/>
            <person name="Luo G."/>
            <person name="Jiang Y."/>
            <person name="Liu J."/>
            <person name="Wang Z."/>
            <person name="Sha Y."/>
            <person name="Zhang B."/>
            <person name="Wu H."/>
            <person name="Tang D."/>
            <person name="Shen Q."/>
            <person name="Xue P."/>
            <person name="Zou S."/>
            <person name="Wang X."/>
            <person name="Liu X."/>
            <person name="Wang F."/>
            <person name="Yang Y."/>
            <person name="An X."/>
            <person name="Dong Z."/>
            <person name="Zhang K."/>
            <person name="Zhang X."/>
            <person name="Luo M.C."/>
            <person name="Dvorak J."/>
            <person name="Tong Y."/>
            <person name="Wang J."/>
            <person name="Yang H."/>
            <person name="Li Z."/>
            <person name="Wang D."/>
            <person name="Zhang A."/>
            <person name="Wang J."/>
        </authorList>
    </citation>
    <scope>NUCLEOTIDE SEQUENCE</scope>
    <source>
        <strain evidence="2">cv. G1812</strain>
    </source>
</reference>
<accession>A0A8R7U482</accession>
<organism evidence="1 2">
    <name type="scientific">Triticum urartu</name>
    <name type="common">Red wild einkorn</name>
    <name type="synonym">Crithodium urartu</name>
    <dbReference type="NCBI Taxonomy" id="4572"/>
    <lineage>
        <taxon>Eukaryota</taxon>
        <taxon>Viridiplantae</taxon>
        <taxon>Streptophyta</taxon>
        <taxon>Embryophyta</taxon>
        <taxon>Tracheophyta</taxon>
        <taxon>Spermatophyta</taxon>
        <taxon>Magnoliopsida</taxon>
        <taxon>Liliopsida</taxon>
        <taxon>Poales</taxon>
        <taxon>Poaceae</taxon>
        <taxon>BOP clade</taxon>
        <taxon>Pooideae</taxon>
        <taxon>Triticodae</taxon>
        <taxon>Triticeae</taxon>
        <taxon>Triticinae</taxon>
        <taxon>Triticum</taxon>
    </lineage>
</organism>
<protein>
    <submittedName>
        <fullName evidence="1">Uncharacterized protein</fullName>
    </submittedName>
</protein>